<dbReference type="AlphaFoldDB" id="X1U1N6"/>
<dbReference type="InterPro" id="IPR011990">
    <property type="entry name" value="TPR-like_helical_dom_sf"/>
</dbReference>
<dbReference type="PROSITE" id="PS50005">
    <property type="entry name" value="TPR"/>
    <property type="match status" value="1"/>
</dbReference>
<name>X1U1N6_9ZZZZ</name>
<dbReference type="SUPFAM" id="SSF48452">
    <property type="entry name" value="TPR-like"/>
    <property type="match status" value="1"/>
</dbReference>
<dbReference type="Pfam" id="PF14559">
    <property type="entry name" value="TPR_19"/>
    <property type="match status" value="1"/>
</dbReference>
<evidence type="ECO:0000313" key="1">
    <source>
        <dbReference type="EMBL" id="GAI86209.1"/>
    </source>
</evidence>
<dbReference type="SMART" id="SM00028">
    <property type="entry name" value="TPR"/>
    <property type="match status" value="2"/>
</dbReference>
<organism evidence="1">
    <name type="scientific">marine sediment metagenome</name>
    <dbReference type="NCBI Taxonomy" id="412755"/>
    <lineage>
        <taxon>unclassified sequences</taxon>
        <taxon>metagenomes</taxon>
        <taxon>ecological metagenomes</taxon>
    </lineage>
</organism>
<gene>
    <name evidence="1" type="ORF">S12H4_19831</name>
</gene>
<dbReference type="InterPro" id="IPR019734">
    <property type="entry name" value="TPR_rpt"/>
</dbReference>
<dbReference type="Gene3D" id="1.25.40.10">
    <property type="entry name" value="Tetratricopeptide repeat domain"/>
    <property type="match status" value="1"/>
</dbReference>
<reference evidence="1" key="1">
    <citation type="journal article" date="2014" name="Front. Microbiol.">
        <title>High frequency of phylogenetically diverse reductive dehalogenase-homologous genes in deep subseafloor sedimentary metagenomes.</title>
        <authorList>
            <person name="Kawai M."/>
            <person name="Futagami T."/>
            <person name="Toyoda A."/>
            <person name="Takaki Y."/>
            <person name="Nishi S."/>
            <person name="Hori S."/>
            <person name="Arai W."/>
            <person name="Tsubouchi T."/>
            <person name="Morono Y."/>
            <person name="Uchiyama I."/>
            <person name="Ito T."/>
            <person name="Fujiyama A."/>
            <person name="Inagaki F."/>
            <person name="Takami H."/>
        </authorList>
    </citation>
    <scope>NUCLEOTIDE SEQUENCE</scope>
    <source>
        <strain evidence="1">Expedition CK06-06</strain>
    </source>
</reference>
<accession>X1U1N6</accession>
<sequence length="149" mass="16605">SISRPGLAIDIAGDDAKRLSYVANVLSNMDGHEKLVCEARAKLTKLLEEKCSQPNAPAWVFASAGNIYRTRQDNKAAIEYYQRALALDYGQVQWRYTLAKLLADSGQISEAMHEARVCLRLQPQLKGAKKLVRELSVNPASFEEETKLP</sequence>
<dbReference type="EMBL" id="BARW01009973">
    <property type="protein sequence ID" value="GAI86209.1"/>
    <property type="molecule type" value="Genomic_DNA"/>
</dbReference>
<protein>
    <submittedName>
        <fullName evidence="1">Uncharacterized protein</fullName>
    </submittedName>
</protein>
<comment type="caution">
    <text evidence="1">The sequence shown here is derived from an EMBL/GenBank/DDBJ whole genome shotgun (WGS) entry which is preliminary data.</text>
</comment>
<proteinExistence type="predicted"/>
<feature type="non-terminal residue" evidence="1">
    <location>
        <position position="1"/>
    </location>
</feature>